<dbReference type="Pfam" id="PF00337">
    <property type="entry name" value="Gal-bind_lectin"/>
    <property type="match status" value="2"/>
</dbReference>
<dbReference type="PANTHER" id="PTHR11346:SF180">
    <property type="entry name" value="GALECTIN"/>
    <property type="match status" value="1"/>
</dbReference>
<evidence type="ECO:0000259" key="3">
    <source>
        <dbReference type="PROSITE" id="PS51304"/>
    </source>
</evidence>
<dbReference type="InterPro" id="IPR013320">
    <property type="entry name" value="ConA-like_dom_sf"/>
</dbReference>
<evidence type="ECO:0000256" key="2">
    <source>
        <dbReference type="RuleBase" id="RU102079"/>
    </source>
</evidence>
<dbReference type="PROSITE" id="PS51304">
    <property type="entry name" value="GALECTIN"/>
    <property type="match status" value="2"/>
</dbReference>
<name>A0AAF3EFF7_9BILA</name>
<dbReference type="SMART" id="SM00908">
    <property type="entry name" value="Gal-bind_lectin"/>
    <property type="match status" value="2"/>
</dbReference>
<feature type="domain" description="Galectin" evidence="3">
    <location>
        <begin position="233"/>
        <end position="366"/>
    </location>
</feature>
<evidence type="ECO:0000313" key="5">
    <source>
        <dbReference type="WBParaSite" id="MBELARI_LOCUS12713"/>
    </source>
</evidence>
<dbReference type="SUPFAM" id="SSF49899">
    <property type="entry name" value="Concanavalin A-like lectins/glucanases"/>
    <property type="match status" value="2"/>
</dbReference>
<dbReference type="GO" id="GO:0030246">
    <property type="term" value="F:carbohydrate binding"/>
    <property type="evidence" value="ECO:0007669"/>
    <property type="project" value="UniProtKB-UniRule"/>
</dbReference>
<proteinExistence type="predicted"/>
<dbReference type="InterPro" id="IPR001079">
    <property type="entry name" value="Galectin_CRD"/>
</dbReference>
<dbReference type="WBParaSite" id="MBELARI_LOCUS12713">
    <property type="protein sequence ID" value="MBELARI_LOCUS12713"/>
    <property type="gene ID" value="MBELARI_LOCUS12713"/>
</dbReference>
<evidence type="ECO:0000313" key="4">
    <source>
        <dbReference type="Proteomes" id="UP000887575"/>
    </source>
</evidence>
<dbReference type="CDD" id="cd00070">
    <property type="entry name" value="GLECT"/>
    <property type="match status" value="1"/>
</dbReference>
<feature type="domain" description="Galectin" evidence="3">
    <location>
        <begin position="10"/>
        <end position="147"/>
    </location>
</feature>
<evidence type="ECO:0000256" key="1">
    <source>
        <dbReference type="ARBA" id="ARBA00022734"/>
    </source>
</evidence>
<dbReference type="GO" id="GO:0016936">
    <property type="term" value="F:galactoside binding"/>
    <property type="evidence" value="ECO:0007669"/>
    <property type="project" value="TreeGrafter"/>
</dbReference>
<keyword evidence="4" id="KW-1185">Reference proteome</keyword>
<dbReference type="PANTHER" id="PTHR11346">
    <property type="entry name" value="GALECTIN"/>
    <property type="match status" value="1"/>
</dbReference>
<sequence>MEYPTYDQPYKRYLIRPVKVGEVLHLLGKVAPNPYEFCLNLSTDRSPVLQICLNFLTTPIPLLKYIVLDENGPKSRWNVENPFRADRDFDLRLRFLKGAIEIFANQKPMGHFTAPDNFDIRKVALLGHVESLRLFKLYGEENEVPFEAKVDFFPNQTPRIDLAGLPKSFEKTHRRRMRRKFGVIGMGAGGKPVIRKPPTTSRLAEVENRAPSAHSRSPQTRYFTDISSKNAYLMSSSFDGYINNTNITSSSSSTLRARRIDIDFLDHTGNRSFQLSIRFDEGAIVRNSFYFGEWQNEERDGGMPIDAGKIFDLTIFNNSDQLEIFFNGRHFCDFRHREKSWALSRVRIEGDLELHWLLKNGIDVTE</sequence>
<organism evidence="4 5">
    <name type="scientific">Mesorhabditis belari</name>
    <dbReference type="NCBI Taxonomy" id="2138241"/>
    <lineage>
        <taxon>Eukaryota</taxon>
        <taxon>Metazoa</taxon>
        <taxon>Ecdysozoa</taxon>
        <taxon>Nematoda</taxon>
        <taxon>Chromadorea</taxon>
        <taxon>Rhabditida</taxon>
        <taxon>Rhabditina</taxon>
        <taxon>Rhabditomorpha</taxon>
        <taxon>Rhabditoidea</taxon>
        <taxon>Rhabditidae</taxon>
        <taxon>Mesorhabditinae</taxon>
        <taxon>Mesorhabditis</taxon>
    </lineage>
</organism>
<dbReference type="InterPro" id="IPR044156">
    <property type="entry name" value="Galectin-like"/>
</dbReference>
<dbReference type="Proteomes" id="UP000887575">
    <property type="component" value="Unassembled WGS sequence"/>
</dbReference>
<accession>A0AAF3EFF7</accession>
<reference evidence="5" key="1">
    <citation type="submission" date="2024-02" db="UniProtKB">
        <authorList>
            <consortium name="WormBaseParasite"/>
        </authorList>
    </citation>
    <scope>IDENTIFICATION</scope>
</reference>
<keyword evidence="1 2" id="KW-0430">Lectin</keyword>
<protein>
    <recommendedName>
        <fullName evidence="2">Galectin</fullName>
    </recommendedName>
</protein>
<dbReference type="SMART" id="SM00276">
    <property type="entry name" value="GLECT"/>
    <property type="match status" value="2"/>
</dbReference>
<dbReference type="Gene3D" id="2.60.120.200">
    <property type="match status" value="2"/>
</dbReference>
<dbReference type="AlphaFoldDB" id="A0AAF3EFF7"/>